<evidence type="ECO:0000256" key="3">
    <source>
        <dbReference type="ARBA" id="ARBA00022801"/>
    </source>
</evidence>
<keyword evidence="3 6" id="KW-0378">Hydrolase</keyword>
<dbReference type="InterPro" id="IPR006555">
    <property type="entry name" value="ATP-dep_Helicase_C"/>
</dbReference>
<dbReference type="InterPro" id="IPR036397">
    <property type="entry name" value="RNaseH_sf"/>
</dbReference>
<evidence type="ECO:0000256" key="1">
    <source>
        <dbReference type="ARBA" id="ARBA00022722"/>
    </source>
</evidence>
<dbReference type="EC" id="3.1.-.-" evidence="6 7"/>
<dbReference type="PANTHER" id="PTHR11472:SF34">
    <property type="entry name" value="REGULATOR OF TELOMERE ELONGATION HELICASE 1"/>
    <property type="match status" value="1"/>
</dbReference>
<dbReference type="OrthoDB" id="9803913at2"/>
<dbReference type="GO" id="GO:0003887">
    <property type="term" value="F:DNA-directed DNA polymerase activity"/>
    <property type="evidence" value="ECO:0007669"/>
    <property type="project" value="InterPro"/>
</dbReference>
<dbReference type="STRING" id="1265861.BCAMP_09305"/>
<evidence type="ECO:0000313" key="11">
    <source>
        <dbReference type="Proteomes" id="UP000019243"/>
    </source>
</evidence>
<dbReference type="SUPFAM" id="SSF53098">
    <property type="entry name" value="Ribonuclease H-like"/>
    <property type="match status" value="1"/>
</dbReference>
<keyword evidence="2 6" id="KW-0547">Nucleotide-binding</keyword>
<proteinExistence type="inferred from homology"/>
<dbReference type="SMART" id="SM00491">
    <property type="entry name" value="HELICc2"/>
    <property type="match status" value="1"/>
</dbReference>
<feature type="binding site" evidence="6">
    <location>
        <begin position="281"/>
        <end position="288"/>
    </location>
    <ligand>
        <name>ATP</name>
        <dbReference type="ChEBI" id="CHEBI:30616"/>
    </ligand>
</feature>
<dbReference type="InterPro" id="IPR045028">
    <property type="entry name" value="DinG/Rad3-like"/>
</dbReference>
<dbReference type="GO" id="GO:0005524">
    <property type="term" value="F:ATP binding"/>
    <property type="evidence" value="ECO:0007669"/>
    <property type="project" value="UniProtKB-UniRule"/>
</dbReference>
<dbReference type="PROSITE" id="PS51193">
    <property type="entry name" value="HELICASE_ATP_BIND_2"/>
    <property type="match status" value="1"/>
</dbReference>
<dbReference type="Gene3D" id="3.40.50.300">
    <property type="entry name" value="P-loop containing nucleotide triphosphate hydrolases"/>
    <property type="match status" value="2"/>
</dbReference>
<dbReference type="SMART" id="SM00487">
    <property type="entry name" value="DEXDc"/>
    <property type="match status" value="1"/>
</dbReference>
<organism evidence="10 11">
    <name type="scientific">Brochothrix campestris FSL F6-1037</name>
    <dbReference type="NCBI Taxonomy" id="1265861"/>
    <lineage>
        <taxon>Bacteria</taxon>
        <taxon>Bacillati</taxon>
        <taxon>Bacillota</taxon>
        <taxon>Bacilli</taxon>
        <taxon>Bacillales</taxon>
        <taxon>Listeriaceae</taxon>
        <taxon>Brochothrix</taxon>
    </lineage>
</organism>
<dbReference type="InterPro" id="IPR006310">
    <property type="entry name" value="DinG"/>
</dbReference>
<feature type="domain" description="Helicase ATP-binding" evidence="8">
    <location>
        <begin position="268"/>
        <end position="534"/>
    </location>
</feature>
<protein>
    <recommendedName>
        <fullName evidence="6 7">3'-5' exonuclease DinG</fullName>
        <ecNumber evidence="6 7">3.1.-.-</ecNumber>
    </recommendedName>
</protein>
<keyword evidence="1 6" id="KW-0540">Nuclease</keyword>
<dbReference type="Proteomes" id="UP000019243">
    <property type="component" value="Unassembled WGS sequence"/>
</dbReference>
<dbReference type="AlphaFoldDB" id="W7CFB1"/>
<evidence type="ECO:0000256" key="2">
    <source>
        <dbReference type="ARBA" id="ARBA00022741"/>
    </source>
</evidence>
<dbReference type="CDD" id="cd06127">
    <property type="entry name" value="DEDDh"/>
    <property type="match status" value="1"/>
</dbReference>
<dbReference type="GO" id="GO:0016818">
    <property type="term" value="F:hydrolase activity, acting on acid anhydrides, in phosphorus-containing anhydrides"/>
    <property type="evidence" value="ECO:0007669"/>
    <property type="project" value="InterPro"/>
</dbReference>
<keyword evidence="5 6" id="KW-0067">ATP-binding</keyword>
<evidence type="ECO:0000313" key="10">
    <source>
        <dbReference type="EMBL" id="EUJ38044.1"/>
    </source>
</evidence>
<dbReference type="GO" id="GO:0008408">
    <property type="term" value="F:3'-5' exonuclease activity"/>
    <property type="evidence" value="ECO:0007669"/>
    <property type="project" value="UniProtKB-UniRule"/>
</dbReference>
<comment type="function">
    <text evidence="6 7">3'-5' exonuclease.</text>
</comment>
<evidence type="ECO:0000259" key="9">
    <source>
        <dbReference type="PROSITE" id="PS51193"/>
    </source>
</evidence>
<feature type="short sequence motif" description="DEAH box" evidence="6">
    <location>
        <begin position="456"/>
        <end position="459"/>
    </location>
</feature>
<dbReference type="PANTHER" id="PTHR11472">
    <property type="entry name" value="DNA REPAIR DEAD HELICASE RAD3/XP-D SUBFAMILY MEMBER"/>
    <property type="match status" value="1"/>
</dbReference>
<dbReference type="NCBIfam" id="TIGR01407">
    <property type="entry name" value="dinG_rel"/>
    <property type="match status" value="1"/>
</dbReference>
<dbReference type="GO" id="GO:0006260">
    <property type="term" value="P:DNA replication"/>
    <property type="evidence" value="ECO:0007669"/>
    <property type="project" value="InterPro"/>
</dbReference>
<dbReference type="InterPro" id="IPR006054">
    <property type="entry name" value="DnaQ"/>
</dbReference>
<accession>W7CFB1</accession>
<dbReference type="InterPro" id="IPR012337">
    <property type="entry name" value="RNaseH-like_sf"/>
</dbReference>
<dbReference type="Pfam" id="PF00929">
    <property type="entry name" value="RNase_T"/>
    <property type="match status" value="1"/>
</dbReference>
<evidence type="ECO:0000259" key="8">
    <source>
        <dbReference type="PROSITE" id="PS51192"/>
    </source>
</evidence>
<feature type="domain" description="Helicase ATP-binding" evidence="9">
    <location>
        <begin position="246"/>
        <end position="507"/>
    </location>
</feature>
<dbReference type="Pfam" id="PF13307">
    <property type="entry name" value="Helicase_C_2"/>
    <property type="match status" value="1"/>
</dbReference>
<dbReference type="NCBIfam" id="NF005981">
    <property type="entry name" value="PRK08074.1"/>
    <property type="match status" value="1"/>
</dbReference>
<dbReference type="RefSeq" id="WP_051456989.1">
    <property type="nucleotide sequence ID" value="NZ_AODH01000038.1"/>
</dbReference>
<dbReference type="GO" id="GO:0003678">
    <property type="term" value="F:DNA helicase activity"/>
    <property type="evidence" value="ECO:0007669"/>
    <property type="project" value="TreeGrafter"/>
</dbReference>
<dbReference type="SUPFAM" id="SSF52540">
    <property type="entry name" value="P-loop containing nucleoside triphosphate hydrolases"/>
    <property type="match status" value="1"/>
</dbReference>
<dbReference type="NCBIfam" id="TIGR00573">
    <property type="entry name" value="dnaq"/>
    <property type="match status" value="1"/>
</dbReference>
<dbReference type="EMBL" id="AODH01000038">
    <property type="protein sequence ID" value="EUJ38044.1"/>
    <property type="molecule type" value="Genomic_DNA"/>
</dbReference>
<dbReference type="InterPro" id="IPR013520">
    <property type="entry name" value="Ribonucl_H"/>
</dbReference>
<dbReference type="InterPro" id="IPR014013">
    <property type="entry name" value="Helic_SF1/SF2_ATP-bd_DinG/Rad3"/>
</dbReference>
<dbReference type="PATRIC" id="fig|1265861.3.peg.1823"/>
<keyword evidence="4 6" id="KW-0269">Exonuclease</keyword>
<keyword evidence="10" id="KW-0347">Helicase</keyword>
<dbReference type="Gene3D" id="3.30.420.10">
    <property type="entry name" value="Ribonuclease H-like superfamily/Ribonuclease H"/>
    <property type="match status" value="1"/>
</dbReference>
<sequence length="922" mass="104538">MTRYVVVDIETTGHRPKEGDRIIEFSAIVIEHGEIVHEFSTLVNPDRTIPPFIAELTKITTKKVAGAPYIDDIMAIIASLLSDTVFVAHNVQFDWPFIEAEAHRLGYDFTIARKIDTVELMRILYPTLDSYRLSDLSEEFNISHDQPHSAASDTLATAALFLKAMTAIKQLPLPVLQKLYALMPELLSDFSNELYECISYNERHNQLLDPQWTAFEGLVFKTPEAIANKAVSNSVYPHEERAKQALISAVFPDFEPRPNQFVMMDTVYEQLRLNHHQAIEAGTGIGKTLGYLLPAAYFSQTGQPVVIATYSLLLQNQMMSQDVPRLQQMLPFDVTVATVKGRLHYISLSKFATVLHGPSTNYDEALTKAQLLIWLLQTNTGDLTELNHPGGGKNIVYQITSSAKDDGSIYEPYDFYQRMKRKAAAAHLIVTTHATLWLDTVEQVDVLGDYDHVIIDEAHHIPDSARQFLGAQFSLQQARFMLNRIAALHKENGWSIMKKETTLQPLLFDIGLTVTSLDLGLTQLFDDINDLFLREKEKRPSAFRVALSDGQTETLTQLRPQVQKIYRRCQHLYTTLVTQLTELEQQQAVKGEPLFEIEVSRALSFSIEMQQQLTRLMADSTVPMVVWYETDRKNSRNGSRLMGEPLETADLIQNSLFRSNAAVILTSATLATNQSFAYFEQQLGFRKDELPTMLLAASFDYATHVRLCLPNDMPSVKEVSLHTYVDHLARYLSELAQQTNGRMLVLFTAYDMLSATYQKLNHNKQLANYRILAQNLTSGSTQRLIQQFKRTDKAILLGTTSFWEGLDIPGEALSCLAIVRLPFVSPEDPYMKAQMKRFKAQGENAFRKYALPQAILRFRQGFGRLMRHENDRGIIVVFDQRIDKTDFGQAFLQSIPFVDMVQGSRAEILPAVAEWLPLNSED</sequence>
<dbReference type="PROSITE" id="PS51192">
    <property type="entry name" value="HELICASE_ATP_BIND_1"/>
    <property type="match status" value="1"/>
</dbReference>
<keyword evidence="11" id="KW-1185">Reference proteome</keyword>
<name>W7CFB1_9LIST</name>
<evidence type="ECO:0000256" key="6">
    <source>
        <dbReference type="HAMAP-Rule" id="MF_02206"/>
    </source>
</evidence>
<dbReference type="FunFam" id="3.30.420.10:FF:000045">
    <property type="entry name" value="3'-5' exonuclease DinG"/>
    <property type="match status" value="1"/>
</dbReference>
<dbReference type="GO" id="GO:0003677">
    <property type="term" value="F:DNA binding"/>
    <property type="evidence" value="ECO:0007669"/>
    <property type="project" value="InterPro"/>
</dbReference>
<dbReference type="SMART" id="SM00479">
    <property type="entry name" value="EXOIII"/>
    <property type="match status" value="1"/>
</dbReference>
<dbReference type="InterPro" id="IPR027417">
    <property type="entry name" value="P-loop_NTPase"/>
</dbReference>
<evidence type="ECO:0000256" key="4">
    <source>
        <dbReference type="ARBA" id="ARBA00022839"/>
    </source>
</evidence>
<comment type="caution">
    <text evidence="10">The sequence shown here is derived from an EMBL/GenBank/DDBJ whole genome shotgun (WGS) entry which is preliminary data.</text>
</comment>
<reference evidence="10 11" key="1">
    <citation type="submission" date="2012-12" db="EMBL/GenBank/DDBJ databases">
        <title>Novel taxa of Listeriaceae from agricultural environments in the United States.</title>
        <authorList>
            <person name="den Bakker H.C."/>
            <person name="Allred A."/>
            <person name="Warchocki S."/>
            <person name="Wright E.M."/>
            <person name="Burrell A."/>
            <person name="Nightingale K.K."/>
            <person name="Kephart D."/>
            <person name="Wiedmann M."/>
        </authorList>
    </citation>
    <scope>NUCLEOTIDE SEQUENCE [LARGE SCALE GENOMIC DNA]</scope>
    <source>
        <strain evidence="10 11">FSL F6-1037</strain>
    </source>
</reference>
<evidence type="ECO:0000256" key="5">
    <source>
        <dbReference type="ARBA" id="ARBA00022840"/>
    </source>
</evidence>
<evidence type="ECO:0000256" key="7">
    <source>
        <dbReference type="RuleBase" id="RU364106"/>
    </source>
</evidence>
<dbReference type="HAMAP" id="MF_02206">
    <property type="entry name" value="DinG_exonucl"/>
    <property type="match status" value="1"/>
</dbReference>
<comment type="similarity">
    <text evidence="6 7">Belongs to the helicase family. DinG subfamily. Type 2 sub-subfamily.</text>
</comment>
<gene>
    <name evidence="6 7" type="primary">dinG</name>
    <name evidence="10" type="ORF">BCAMP_09305</name>
</gene>
<dbReference type="InterPro" id="IPR014001">
    <property type="entry name" value="Helicase_ATP-bd"/>
</dbReference>